<dbReference type="EMBL" id="JARAKH010000043">
    <property type="protein sequence ID" value="KAK8379116.1"/>
    <property type="molecule type" value="Genomic_DNA"/>
</dbReference>
<dbReference type="AlphaFoldDB" id="A0AAW0SWK0"/>
<feature type="region of interest" description="Disordered" evidence="1">
    <location>
        <begin position="60"/>
        <end position="114"/>
    </location>
</feature>
<accession>A0AAW0SWK0</accession>
<protein>
    <submittedName>
        <fullName evidence="2">Uncharacterized protein</fullName>
    </submittedName>
</protein>
<dbReference type="Proteomes" id="UP001487740">
    <property type="component" value="Unassembled WGS sequence"/>
</dbReference>
<organism evidence="2 3">
    <name type="scientific">Scylla paramamosain</name>
    <name type="common">Mud crab</name>
    <dbReference type="NCBI Taxonomy" id="85552"/>
    <lineage>
        <taxon>Eukaryota</taxon>
        <taxon>Metazoa</taxon>
        <taxon>Ecdysozoa</taxon>
        <taxon>Arthropoda</taxon>
        <taxon>Crustacea</taxon>
        <taxon>Multicrustacea</taxon>
        <taxon>Malacostraca</taxon>
        <taxon>Eumalacostraca</taxon>
        <taxon>Eucarida</taxon>
        <taxon>Decapoda</taxon>
        <taxon>Pleocyemata</taxon>
        <taxon>Brachyura</taxon>
        <taxon>Eubrachyura</taxon>
        <taxon>Portunoidea</taxon>
        <taxon>Portunidae</taxon>
        <taxon>Portuninae</taxon>
        <taxon>Scylla</taxon>
    </lineage>
</organism>
<proteinExistence type="predicted"/>
<comment type="caution">
    <text evidence="2">The sequence shown here is derived from an EMBL/GenBank/DDBJ whole genome shotgun (WGS) entry which is preliminary data.</text>
</comment>
<evidence type="ECO:0000256" key="1">
    <source>
        <dbReference type="SAM" id="MobiDB-lite"/>
    </source>
</evidence>
<reference evidence="2 3" key="1">
    <citation type="submission" date="2023-03" db="EMBL/GenBank/DDBJ databases">
        <title>High-quality genome of Scylla paramamosain provides insights in environmental adaptation.</title>
        <authorList>
            <person name="Zhang L."/>
        </authorList>
    </citation>
    <scope>NUCLEOTIDE SEQUENCE [LARGE SCALE GENOMIC DNA]</scope>
    <source>
        <strain evidence="2">LZ_2023a</strain>
        <tissue evidence="2">Muscle</tissue>
    </source>
</reference>
<evidence type="ECO:0000313" key="3">
    <source>
        <dbReference type="Proteomes" id="UP001487740"/>
    </source>
</evidence>
<gene>
    <name evidence="2" type="ORF">O3P69_019148</name>
</gene>
<sequence length="196" mass="20722">MERDKVLMAACLEAHTHNLSVCVAVRLKGATLCNTCTSPPVATTLHCLQQPVAQGLHRRHAHASSDVARKCGGGGGGASSRGKPSPPRPPFLCPSPHNTGHDGARHSSTSSTTTPLKERVCVQYAAVEGTHEGQPLMIASCGAPWQDSEEVQAQCLRGTAIPDALMGVPYTNTSTNRKTNLEEEAVDTCPNDNYSQ</sequence>
<feature type="compositionally biased region" description="Pro residues" evidence="1">
    <location>
        <begin position="84"/>
        <end position="93"/>
    </location>
</feature>
<name>A0AAW0SWK0_SCYPA</name>
<evidence type="ECO:0000313" key="2">
    <source>
        <dbReference type="EMBL" id="KAK8379116.1"/>
    </source>
</evidence>
<keyword evidence="3" id="KW-1185">Reference proteome</keyword>